<dbReference type="Proteomes" id="UP000191285">
    <property type="component" value="Unassembled WGS sequence"/>
</dbReference>
<feature type="compositionally biased region" description="Basic and acidic residues" evidence="1">
    <location>
        <begin position="81"/>
        <end position="103"/>
    </location>
</feature>
<dbReference type="AlphaFoldDB" id="A0A1V6TLK5"/>
<proteinExistence type="predicted"/>
<dbReference type="EMBL" id="MLKD01000004">
    <property type="protein sequence ID" value="OQE27272.1"/>
    <property type="molecule type" value="Genomic_DNA"/>
</dbReference>
<evidence type="ECO:0000256" key="1">
    <source>
        <dbReference type="SAM" id="MobiDB-lite"/>
    </source>
</evidence>
<feature type="region of interest" description="Disordered" evidence="1">
    <location>
        <begin position="1"/>
        <end position="26"/>
    </location>
</feature>
<feature type="compositionally biased region" description="Basic and acidic residues" evidence="1">
    <location>
        <begin position="58"/>
        <end position="73"/>
    </location>
</feature>
<sequence length="109" mass="12392">MSFLSPIRGGTRQLPRYLKSSSLRQTTVSLHTSTPRFTLKESDKNRDDLPNLYESQKEAQLKKSKEGKAHWEPDLASNSEADVKADRGELQGDKAFQEVEEKNKKKKAT</sequence>
<gene>
    <name evidence="2" type="ORF">PENSTE_c004G04363</name>
</gene>
<keyword evidence="3" id="KW-1185">Reference proteome</keyword>
<evidence type="ECO:0000313" key="3">
    <source>
        <dbReference type="Proteomes" id="UP000191285"/>
    </source>
</evidence>
<dbReference type="OrthoDB" id="529205at2759"/>
<name>A0A1V6TLK5_9EURO</name>
<feature type="region of interest" description="Disordered" evidence="1">
    <location>
        <begin position="58"/>
        <end position="109"/>
    </location>
</feature>
<reference evidence="3" key="1">
    <citation type="journal article" date="2017" name="Nat. Microbiol.">
        <title>Global analysis of biosynthetic gene clusters reveals vast potential of secondary metabolite production in Penicillium species.</title>
        <authorList>
            <person name="Nielsen J.C."/>
            <person name="Grijseels S."/>
            <person name="Prigent S."/>
            <person name="Ji B."/>
            <person name="Dainat J."/>
            <person name="Nielsen K.F."/>
            <person name="Frisvad J.C."/>
            <person name="Workman M."/>
            <person name="Nielsen J."/>
        </authorList>
    </citation>
    <scope>NUCLEOTIDE SEQUENCE [LARGE SCALE GENOMIC DNA]</scope>
    <source>
        <strain evidence="3">IBT 24891</strain>
    </source>
</reference>
<organism evidence="2 3">
    <name type="scientific">Penicillium steckii</name>
    <dbReference type="NCBI Taxonomy" id="303698"/>
    <lineage>
        <taxon>Eukaryota</taxon>
        <taxon>Fungi</taxon>
        <taxon>Dikarya</taxon>
        <taxon>Ascomycota</taxon>
        <taxon>Pezizomycotina</taxon>
        <taxon>Eurotiomycetes</taxon>
        <taxon>Eurotiomycetidae</taxon>
        <taxon>Eurotiales</taxon>
        <taxon>Aspergillaceae</taxon>
        <taxon>Penicillium</taxon>
    </lineage>
</organism>
<comment type="caution">
    <text evidence="2">The sequence shown here is derived from an EMBL/GenBank/DDBJ whole genome shotgun (WGS) entry which is preliminary data.</text>
</comment>
<accession>A0A1V6TLK5</accession>
<evidence type="ECO:0000313" key="2">
    <source>
        <dbReference type="EMBL" id="OQE27272.1"/>
    </source>
</evidence>
<protein>
    <submittedName>
        <fullName evidence="2">Uncharacterized protein</fullName>
    </submittedName>
</protein>